<evidence type="ECO:0000313" key="2">
    <source>
        <dbReference type="EMBL" id="AJY74591.1"/>
    </source>
</evidence>
<reference evidence="3" key="2">
    <citation type="submission" date="2015-03" db="EMBL/GenBank/DDBJ databases">
        <title>Genome sequence of Paenibacillus beijingensis strain DSM 24997T.</title>
        <authorList>
            <person name="Kwak Y."/>
            <person name="Shin J.-H."/>
        </authorList>
    </citation>
    <scope>NUCLEOTIDE SEQUENCE [LARGE SCALE GENOMIC DNA]</scope>
    <source>
        <strain evidence="3">DSM 24997</strain>
    </source>
</reference>
<name>A0A0D5NH32_9BACL</name>
<dbReference type="EMBL" id="CP011058">
    <property type="protein sequence ID" value="AJY74591.1"/>
    <property type="molecule type" value="Genomic_DNA"/>
</dbReference>
<dbReference type="PANTHER" id="PTHR37171:SF1">
    <property type="entry name" value="SERINE_THREONINE-PROTEIN KINASE YRZF-RELATED"/>
    <property type="match status" value="1"/>
</dbReference>
<dbReference type="OrthoDB" id="529320at2"/>
<keyword evidence="2" id="KW-0723">Serine/threonine-protein kinase</keyword>
<dbReference type="InterPro" id="IPR052396">
    <property type="entry name" value="Meiotic_Drive_Suppr_Kinase"/>
</dbReference>
<protein>
    <submittedName>
        <fullName evidence="2">Serine/threonine protein kinase</fullName>
    </submittedName>
</protein>
<dbReference type="GO" id="GO:0004674">
    <property type="term" value="F:protein serine/threonine kinase activity"/>
    <property type="evidence" value="ECO:0007669"/>
    <property type="project" value="UniProtKB-KW"/>
</dbReference>
<dbReference type="PANTHER" id="PTHR37171">
    <property type="entry name" value="SERINE/THREONINE-PROTEIN KINASE YRZF-RELATED"/>
    <property type="match status" value="1"/>
</dbReference>
<dbReference type="STRING" id="1126833.VN24_08405"/>
<keyword evidence="2" id="KW-0808">Transferase</keyword>
<dbReference type="KEGG" id="pbj:VN24_08405"/>
<dbReference type="PROSITE" id="PS50011">
    <property type="entry name" value="PROTEIN_KINASE_DOM"/>
    <property type="match status" value="1"/>
</dbReference>
<gene>
    <name evidence="2" type="ORF">VN24_08405</name>
</gene>
<accession>A0A0D5NH32</accession>
<dbReference type="PATRIC" id="fig|1126833.4.peg.1855"/>
<organism evidence="2 3">
    <name type="scientific">Paenibacillus beijingensis</name>
    <dbReference type="NCBI Taxonomy" id="1126833"/>
    <lineage>
        <taxon>Bacteria</taxon>
        <taxon>Bacillati</taxon>
        <taxon>Bacillota</taxon>
        <taxon>Bacilli</taxon>
        <taxon>Bacillales</taxon>
        <taxon>Paenibacillaceae</taxon>
        <taxon>Paenibacillus</taxon>
    </lineage>
</organism>
<evidence type="ECO:0000313" key="3">
    <source>
        <dbReference type="Proteomes" id="UP000032633"/>
    </source>
</evidence>
<dbReference type="GO" id="GO:0005524">
    <property type="term" value="F:ATP binding"/>
    <property type="evidence" value="ECO:0007669"/>
    <property type="project" value="InterPro"/>
</dbReference>
<dbReference type="Gene3D" id="1.10.510.10">
    <property type="entry name" value="Transferase(Phosphotransferase) domain 1"/>
    <property type="match status" value="1"/>
</dbReference>
<proteinExistence type="predicted"/>
<feature type="domain" description="Protein kinase" evidence="1">
    <location>
        <begin position="38"/>
        <end position="239"/>
    </location>
</feature>
<dbReference type="InterPro" id="IPR000719">
    <property type="entry name" value="Prot_kinase_dom"/>
</dbReference>
<keyword evidence="2" id="KW-0418">Kinase</keyword>
<keyword evidence="3" id="KW-1185">Reference proteome</keyword>
<dbReference type="AlphaFoldDB" id="A0A0D5NH32"/>
<dbReference type="HOGENOM" id="CLU_091250_1_0_9"/>
<dbReference type="InterPro" id="IPR011009">
    <property type="entry name" value="Kinase-like_dom_sf"/>
</dbReference>
<dbReference type="Proteomes" id="UP000032633">
    <property type="component" value="Chromosome"/>
</dbReference>
<evidence type="ECO:0000259" key="1">
    <source>
        <dbReference type="PROSITE" id="PS50011"/>
    </source>
</evidence>
<sequence length="239" mass="26705">MNEAKVAEAVKLTEQTLLPEVEMISADPRHPVEVPYIPSGWKLLGAGNYAAVFEHPEAEGIAVKVYAPGRPGWERECEVYGKLGNHPAYAVCYHAGFAAEKHYLLLKKLSGKTLYNCLLEGTPIPEQVIADIDEALEYARLRGLNPRDVHGKNVMLSKGRGLVVDVSDFLEEGPCTMWDDLKAAYERIYTPFLSKRPFPIPVWVMEGVRSGYRWIRKTSELSGKEDEPADRTGNSGHEH</sequence>
<dbReference type="SUPFAM" id="SSF56112">
    <property type="entry name" value="Protein kinase-like (PK-like)"/>
    <property type="match status" value="1"/>
</dbReference>
<reference evidence="2 3" key="1">
    <citation type="journal article" date="2015" name="J. Biotechnol.">
        <title>Complete genome sequence of Paenibacillus beijingensis 7188(T) (=DSM 24997(T)), a novel rhizobacterium from jujube garden soil.</title>
        <authorList>
            <person name="Kwak Y."/>
            <person name="Shin J.H."/>
        </authorList>
    </citation>
    <scope>NUCLEOTIDE SEQUENCE [LARGE SCALE GENOMIC DNA]</scope>
    <source>
        <strain evidence="2 3">DSM 24997</strain>
    </source>
</reference>
<dbReference type="RefSeq" id="WP_045670024.1">
    <property type="nucleotide sequence ID" value="NZ_CP011058.1"/>
</dbReference>